<name>A0A650ENI2_9BACT</name>
<dbReference type="InterPro" id="IPR004843">
    <property type="entry name" value="Calcineurin-like_PHP"/>
</dbReference>
<dbReference type="CDD" id="cd07385">
    <property type="entry name" value="MPP_YkuE_C"/>
    <property type="match status" value="1"/>
</dbReference>
<reference evidence="3" key="1">
    <citation type="journal article" date="2020" name="J. ISSAAS">
        <title>Lactobacilli and other gastrointestinal microbiota of Peromyscus leucopus, reservoir host for agents of Lyme disease and other zoonoses in North America.</title>
        <authorList>
            <person name="Milovic A."/>
            <person name="Bassam K."/>
            <person name="Shao H."/>
            <person name="Chatzistamou I."/>
            <person name="Tufts D.M."/>
            <person name="Diuk-Wasser M."/>
            <person name="Barbour A.G."/>
        </authorList>
    </citation>
    <scope>NUCLEOTIDE SEQUENCE</scope>
    <source>
        <strain evidence="3">LL30</strain>
    </source>
</reference>
<sequence length="356" mass="39490">MFLVIMTFVLWGMQAVSGAWLFIAFPQIGWKVPAGILPVLLTAFILFGMSYTRTHDGAFSGALYYAAYTWFGLAFLAFCISAACVLLQWVLQLFHLNARAWLGPVSLGVMAVVFALALWGGFSNPAVKRVKVTVPGAPKMKIALISDSHLGMGVSFNRFEKALQKIEAERPDVIFLLGDIFEYGPNLKKYAQRLKQTEPPQGIYGVFGNHEYYVGYEQSKALFKETGAVLLENQTAVLPNGVQVAGIKDARTARVTAQDVQTLLAQADAQKPLVFLSHTPVYAEEAANAGADLMFSGHTHNGQIFPFKYLVRLQFPRVYGLYDVDGMQFYITSGMFYWGIPLRFLAPFEIPLIEVN</sequence>
<dbReference type="Pfam" id="PF00149">
    <property type="entry name" value="Metallophos"/>
    <property type="match status" value="1"/>
</dbReference>
<accession>A0A650ENI2</accession>
<organism evidence="3">
    <name type="scientific">uncultured Elusimicrobia bacterium</name>
    <dbReference type="NCBI Taxonomy" id="699876"/>
    <lineage>
        <taxon>Bacteria</taxon>
        <taxon>Pseudomonadati</taxon>
        <taxon>Elusimicrobiota</taxon>
        <taxon>Elusimicrobia</taxon>
        <taxon>environmental samples</taxon>
    </lineage>
</organism>
<dbReference type="InterPro" id="IPR029052">
    <property type="entry name" value="Metallo-depent_PP-like"/>
</dbReference>
<keyword evidence="1" id="KW-0472">Membrane</keyword>
<proteinExistence type="predicted"/>
<evidence type="ECO:0000256" key="1">
    <source>
        <dbReference type="SAM" id="Phobius"/>
    </source>
</evidence>
<feature type="domain" description="Calcineurin-like phosphoesterase" evidence="2">
    <location>
        <begin position="140"/>
        <end position="301"/>
    </location>
</feature>
<dbReference type="InterPro" id="IPR051158">
    <property type="entry name" value="Metallophosphoesterase_sf"/>
</dbReference>
<dbReference type="GO" id="GO:0016787">
    <property type="term" value="F:hydrolase activity"/>
    <property type="evidence" value="ECO:0007669"/>
    <property type="project" value="UniProtKB-KW"/>
</dbReference>
<keyword evidence="3" id="KW-0378">Hydrolase</keyword>
<dbReference type="PANTHER" id="PTHR31302:SF0">
    <property type="entry name" value="TRANSMEMBRANE PROTEIN WITH METALLOPHOSPHOESTERASE DOMAIN"/>
    <property type="match status" value="1"/>
</dbReference>
<keyword evidence="1" id="KW-1133">Transmembrane helix</keyword>
<dbReference type="EC" id="3.1.-.-" evidence="3"/>
<dbReference type="SUPFAM" id="SSF56300">
    <property type="entry name" value="Metallo-dependent phosphatases"/>
    <property type="match status" value="1"/>
</dbReference>
<gene>
    <name evidence="3" type="ORF">Elusimicrob2101_0210</name>
</gene>
<dbReference type="AlphaFoldDB" id="A0A650ENI2"/>
<protein>
    <submittedName>
        <fullName evidence="3">Putative metallophosphoesterase</fullName>
        <ecNumber evidence="3">3.1.-.-</ecNumber>
    </submittedName>
</protein>
<evidence type="ECO:0000259" key="2">
    <source>
        <dbReference type="Pfam" id="PF00149"/>
    </source>
</evidence>
<feature type="transmembrane region" description="Helical" evidence="1">
    <location>
        <begin position="101"/>
        <end position="122"/>
    </location>
</feature>
<feature type="transmembrane region" description="Helical" evidence="1">
    <location>
        <begin position="28"/>
        <end position="51"/>
    </location>
</feature>
<dbReference type="EMBL" id="MN577572">
    <property type="protein sequence ID" value="QGT50758.1"/>
    <property type="molecule type" value="Genomic_DNA"/>
</dbReference>
<feature type="transmembrane region" description="Helical" evidence="1">
    <location>
        <begin position="63"/>
        <end position="89"/>
    </location>
</feature>
<evidence type="ECO:0000313" key="3">
    <source>
        <dbReference type="EMBL" id="QGT50758.1"/>
    </source>
</evidence>
<dbReference type="Gene3D" id="3.60.21.10">
    <property type="match status" value="1"/>
</dbReference>
<keyword evidence="1" id="KW-0812">Transmembrane</keyword>
<dbReference type="PANTHER" id="PTHR31302">
    <property type="entry name" value="TRANSMEMBRANE PROTEIN WITH METALLOPHOSPHOESTERASE DOMAIN-RELATED"/>
    <property type="match status" value="1"/>
</dbReference>